<feature type="region of interest" description="Disordered" evidence="2">
    <location>
        <begin position="48"/>
        <end position="69"/>
    </location>
</feature>
<evidence type="ECO:0000256" key="1">
    <source>
        <dbReference type="ARBA" id="ARBA00009005"/>
    </source>
</evidence>
<comment type="caution">
    <text evidence="4">The sequence shown here is derived from an EMBL/GenBank/DDBJ whole genome shotgun (WGS) entry which is preliminary data.</text>
</comment>
<protein>
    <recommendedName>
        <fullName evidence="3">Peptidase C14 caspase domain-containing protein</fullName>
    </recommendedName>
</protein>
<keyword evidence="5" id="KW-1185">Reference proteome</keyword>
<evidence type="ECO:0000313" key="5">
    <source>
        <dbReference type="Proteomes" id="UP001215712"/>
    </source>
</evidence>
<dbReference type="Gene3D" id="3.40.50.1460">
    <property type="match status" value="1"/>
</dbReference>
<feature type="region of interest" description="Disordered" evidence="2">
    <location>
        <begin position="538"/>
        <end position="558"/>
    </location>
</feature>
<dbReference type="GO" id="GO:0006508">
    <property type="term" value="P:proteolysis"/>
    <property type="evidence" value="ECO:0007669"/>
    <property type="project" value="InterPro"/>
</dbReference>
<gene>
    <name evidence="4" type="ORF">N7493_008102</name>
</gene>
<name>A0AAD6HGI5_9EURO</name>
<evidence type="ECO:0000259" key="3">
    <source>
        <dbReference type="Pfam" id="PF00656"/>
    </source>
</evidence>
<accession>A0AAD6HGI5</accession>
<dbReference type="InterPro" id="IPR011990">
    <property type="entry name" value="TPR-like_helical_dom_sf"/>
</dbReference>
<feature type="domain" description="Peptidase C14 caspase" evidence="3">
    <location>
        <begin position="4"/>
        <end position="274"/>
    </location>
</feature>
<dbReference type="GO" id="GO:0005737">
    <property type="term" value="C:cytoplasm"/>
    <property type="evidence" value="ECO:0007669"/>
    <property type="project" value="TreeGrafter"/>
</dbReference>
<feature type="compositionally biased region" description="Polar residues" evidence="2">
    <location>
        <begin position="48"/>
        <end position="60"/>
    </location>
</feature>
<dbReference type="PANTHER" id="PTHR48104">
    <property type="entry name" value="METACASPASE-4"/>
    <property type="match status" value="1"/>
</dbReference>
<dbReference type="GO" id="GO:0004197">
    <property type="term" value="F:cysteine-type endopeptidase activity"/>
    <property type="evidence" value="ECO:0007669"/>
    <property type="project" value="InterPro"/>
</dbReference>
<reference evidence="4" key="2">
    <citation type="submission" date="2023-01" db="EMBL/GenBank/DDBJ databases">
        <authorList>
            <person name="Petersen C."/>
        </authorList>
    </citation>
    <scope>NUCLEOTIDE SEQUENCE</scope>
    <source>
        <strain evidence="4">IBT 17514</strain>
    </source>
</reference>
<evidence type="ECO:0000256" key="2">
    <source>
        <dbReference type="SAM" id="MobiDB-lite"/>
    </source>
</evidence>
<dbReference type="EMBL" id="JAQJAN010000012">
    <property type="protein sequence ID" value="KAJ5716191.1"/>
    <property type="molecule type" value="Genomic_DNA"/>
</dbReference>
<comment type="similarity">
    <text evidence="1">Belongs to the peptidase C14B family.</text>
</comment>
<evidence type="ECO:0000313" key="4">
    <source>
        <dbReference type="EMBL" id="KAJ5716191.1"/>
    </source>
</evidence>
<dbReference type="InterPro" id="IPR050452">
    <property type="entry name" value="Metacaspase"/>
</dbReference>
<dbReference type="AlphaFoldDB" id="A0AAD6HGI5"/>
<dbReference type="Pfam" id="PF00656">
    <property type="entry name" value="Peptidase_C14"/>
    <property type="match status" value="1"/>
</dbReference>
<dbReference type="Proteomes" id="UP001215712">
    <property type="component" value="Unassembled WGS sequence"/>
</dbReference>
<dbReference type="PANTHER" id="PTHR48104:SF30">
    <property type="entry name" value="METACASPASE-1"/>
    <property type="match status" value="1"/>
</dbReference>
<dbReference type="InterPro" id="IPR011600">
    <property type="entry name" value="Pept_C14_caspase"/>
</dbReference>
<organism evidence="4 5">
    <name type="scientific">Penicillium malachiteum</name>
    <dbReference type="NCBI Taxonomy" id="1324776"/>
    <lineage>
        <taxon>Eukaryota</taxon>
        <taxon>Fungi</taxon>
        <taxon>Dikarya</taxon>
        <taxon>Ascomycota</taxon>
        <taxon>Pezizomycotina</taxon>
        <taxon>Eurotiomycetes</taxon>
        <taxon>Eurotiomycetidae</taxon>
        <taxon>Eurotiales</taxon>
        <taxon>Aspergillaceae</taxon>
        <taxon>Penicillium</taxon>
    </lineage>
</organism>
<dbReference type="Gene3D" id="1.25.40.10">
    <property type="entry name" value="Tetratricopeptide repeat domain"/>
    <property type="match status" value="1"/>
</dbReference>
<reference evidence="4" key="1">
    <citation type="journal article" date="2023" name="IMA Fungus">
        <title>Comparative genomic study of the Penicillium genus elucidates a diverse pangenome and 15 lateral gene transfer events.</title>
        <authorList>
            <person name="Petersen C."/>
            <person name="Sorensen T."/>
            <person name="Nielsen M.R."/>
            <person name="Sondergaard T.E."/>
            <person name="Sorensen J.L."/>
            <person name="Fitzpatrick D.A."/>
            <person name="Frisvad J.C."/>
            <person name="Nielsen K.L."/>
        </authorList>
    </citation>
    <scope>NUCLEOTIDE SEQUENCE</scope>
    <source>
        <strain evidence="4">IBT 17514</strain>
    </source>
</reference>
<sequence length="577" mass="64478">MRNRWAVLIGVNFYRNPTNRLHGCVRDVRNIKPSLEADVRGTTIFTLTASNTPNSASDSPTEPEDVWPTPDRVKQTLDHVILHRKEGDFVYFHYSGHGAQVQSNVIDSSTDGNQDFALALVDTTNKESYLSGQELAQNIQLMVAKGLRVTVILDCCFSGSVPRHGSTAGAVVRTVAPRLSRDSTSSRDVCSGSALSETILFRGARIVPQWLVNPKGYSILMACGPHERAYELRVNREPRGALSHFLCRALSSLRKARTKISLKALFRNLCVHFHANFPQQTPMRYGNDEESFFSCLESIWSMDSVSVFRRTGDDQLCLTAGYAHGVEKGDEYILSPFYMQLEHDSSAMKDPDDPPSIRAIIDSVSSLIDRADCLAELASFFENIFLQIGEIQSLEKAILVHRESIDLTPSSELGLRATRLHCLGKALREHSLAFGDKAGLENAVETLEQAVDLTPSDLHDTRADRFTEVAVLVRDKSKREGKNEDLDKAILMFEKALDTSSSNEGGIRADRLFDVSLLLRNKFSESVRKNTFIGPYARAMRPSPSYRQTSSRRKLSSWDISARSWETDSPERETPQI</sequence>
<proteinExistence type="inferred from homology"/>